<feature type="transmembrane region" description="Helical" evidence="6">
    <location>
        <begin position="337"/>
        <end position="360"/>
    </location>
</feature>
<feature type="transmembrane region" description="Helical" evidence="6">
    <location>
        <begin position="218"/>
        <end position="241"/>
    </location>
</feature>
<dbReference type="RefSeq" id="WP_345355094.1">
    <property type="nucleotide sequence ID" value="NZ_BAABHJ010000008.1"/>
</dbReference>
<dbReference type="Gene3D" id="1.20.1250.20">
    <property type="entry name" value="MFS general substrate transporter like domains"/>
    <property type="match status" value="1"/>
</dbReference>
<name>A0ABP8TM71_9ACTN</name>
<accession>A0ABP8TM71</accession>
<evidence type="ECO:0000313" key="9">
    <source>
        <dbReference type="Proteomes" id="UP001500212"/>
    </source>
</evidence>
<evidence type="ECO:0000256" key="1">
    <source>
        <dbReference type="ARBA" id="ARBA00004651"/>
    </source>
</evidence>
<dbReference type="CDD" id="cd06173">
    <property type="entry name" value="MFS_MefA_like"/>
    <property type="match status" value="1"/>
</dbReference>
<evidence type="ECO:0000259" key="7">
    <source>
        <dbReference type="PROSITE" id="PS50850"/>
    </source>
</evidence>
<reference evidence="9" key="1">
    <citation type="journal article" date="2019" name="Int. J. Syst. Evol. Microbiol.">
        <title>The Global Catalogue of Microorganisms (GCM) 10K type strain sequencing project: providing services to taxonomists for standard genome sequencing and annotation.</title>
        <authorList>
            <consortium name="The Broad Institute Genomics Platform"/>
            <consortium name="The Broad Institute Genome Sequencing Center for Infectious Disease"/>
            <person name="Wu L."/>
            <person name="Ma J."/>
        </authorList>
    </citation>
    <scope>NUCLEOTIDE SEQUENCE [LARGE SCALE GENOMIC DNA]</scope>
    <source>
        <strain evidence="9">JCM 17938</strain>
    </source>
</reference>
<feature type="transmembrane region" description="Helical" evidence="6">
    <location>
        <begin position="74"/>
        <end position="96"/>
    </location>
</feature>
<dbReference type="Pfam" id="PF07690">
    <property type="entry name" value="MFS_1"/>
    <property type="match status" value="1"/>
</dbReference>
<feature type="transmembrane region" description="Helical" evidence="6">
    <location>
        <begin position="366"/>
        <end position="387"/>
    </location>
</feature>
<evidence type="ECO:0000313" key="8">
    <source>
        <dbReference type="EMBL" id="GAA4609143.1"/>
    </source>
</evidence>
<dbReference type="SUPFAM" id="SSF103473">
    <property type="entry name" value="MFS general substrate transporter"/>
    <property type="match status" value="1"/>
</dbReference>
<keyword evidence="4 6" id="KW-1133">Transmembrane helix</keyword>
<comment type="subcellular location">
    <subcellularLocation>
        <location evidence="1">Cell membrane</location>
        <topology evidence="1">Multi-pass membrane protein</topology>
    </subcellularLocation>
</comment>
<dbReference type="Proteomes" id="UP001500212">
    <property type="component" value="Unassembled WGS sequence"/>
</dbReference>
<keyword evidence="3 6" id="KW-0812">Transmembrane</keyword>
<keyword evidence="9" id="KW-1185">Reference proteome</keyword>
<feature type="transmembrane region" description="Helical" evidence="6">
    <location>
        <begin position="247"/>
        <end position="271"/>
    </location>
</feature>
<feature type="transmembrane region" description="Helical" evidence="6">
    <location>
        <begin position="169"/>
        <end position="187"/>
    </location>
</feature>
<dbReference type="InterPro" id="IPR020846">
    <property type="entry name" value="MFS_dom"/>
</dbReference>
<comment type="caution">
    <text evidence="8">The sequence shown here is derived from an EMBL/GenBank/DDBJ whole genome shotgun (WGS) entry which is preliminary data.</text>
</comment>
<evidence type="ECO:0000256" key="2">
    <source>
        <dbReference type="ARBA" id="ARBA00022475"/>
    </source>
</evidence>
<sequence>MTPDDARAQRLLIPATFITSLGNNIQLIAAALLLVRAERTMLAVGWLFIAVAAPQALLSPFFGRLADRFDRRTLWVCCDLAAALAALALPVGLAAGAPTDTIVYAANLALAVAATLFVPVSAGLIKERVRPAELRRFNADYEIAMQAGMLLSASVGGFAVQWFGATPLFAFNAGTFVASALCVLATGRRPARPARVAESDRREGPAGERGRARTGWLILLYAQGSVIVTVFNALLPVLIVGELRRGSAVLGVVDALGGAGFLVAAAVYRLVGHRLGDLRVALAGFLLCSVLLVFQPRYGIAGLMPLVLVAACGFGQARIAARALLLASAPEHRVGRVFGVANACALAGTVAVMLVVATVTDRSDTRYGFATLAAISALAVALPAVALSRRHRPVPEAPGSVTSPAPQVTR</sequence>
<evidence type="ECO:0000256" key="4">
    <source>
        <dbReference type="ARBA" id="ARBA00022989"/>
    </source>
</evidence>
<proteinExistence type="predicted"/>
<feature type="domain" description="Major facilitator superfamily (MFS) profile" evidence="7">
    <location>
        <begin position="1"/>
        <end position="391"/>
    </location>
</feature>
<evidence type="ECO:0000256" key="6">
    <source>
        <dbReference type="SAM" id="Phobius"/>
    </source>
</evidence>
<protein>
    <recommendedName>
        <fullName evidence="7">Major facilitator superfamily (MFS) profile domain-containing protein</fullName>
    </recommendedName>
</protein>
<dbReference type="PANTHER" id="PTHR23513">
    <property type="entry name" value="INTEGRAL MEMBRANE EFFLUX PROTEIN-RELATED"/>
    <property type="match status" value="1"/>
</dbReference>
<feature type="transmembrane region" description="Helical" evidence="6">
    <location>
        <begin position="102"/>
        <end position="122"/>
    </location>
</feature>
<evidence type="ECO:0000256" key="5">
    <source>
        <dbReference type="ARBA" id="ARBA00023136"/>
    </source>
</evidence>
<feature type="transmembrane region" description="Helical" evidence="6">
    <location>
        <begin position="278"/>
        <end position="294"/>
    </location>
</feature>
<keyword evidence="2" id="KW-1003">Cell membrane</keyword>
<dbReference type="EMBL" id="BAABHJ010000008">
    <property type="protein sequence ID" value="GAA4609143.1"/>
    <property type="molecule type" value="Genomic_DNA"/>
</dbReference>
<dbReference type="InterPro" id="IPR011701">
    <property type="entry name" value="MFS"/>
</dbReference>
<gene>
    <name evidence="8" type="ORF">GCM10023195_36570</name>
</gene>
<dbReference type="PROSITE" id="PS50850">
    <property type="entry name" value="MFS"/>
    <property type="match status" value="1"/>
</dbReference>
<feature type="transmembrane region" description="Helical" evidence="6">
    <location>
        <begin position="300"/>
        <end position="325"/>
    </location>
</feature>
<feature type="transmembrane region" description="Helical" evidence="6">
    <location>
        <begin position="143"/>
        <end position="163"/>
    </location>
</feature>
<evidence type="ECO:0000256" key="3">
    <source>
        <dbReference type="ARBA" id="ARBA00022692"/>
    </source>
</evidence>
<feature type="transmembrane region" description="Helical" evidence="6">
    <location>
        <begin position="12"/>
        <end position="35"/>
    </location>
</feature>
<dbReference type="PANTHER" id="PTHR23513:SF11">
    <property type="entry name" value="STAPHYLOFERRIN A TRANSPORTER"/>
    <property type="match status" value="1"/>
</dbReference>
<dbReference type="InterPro" id="IPR036259">
    <property type="entry name" value="MFS_trans_sf"/>
</dbReference>
<organism evidence="8 9">
    <name type="scientific">Actinoallomurus liliacearum</name>
    <dbReference type="NCBI Taxonomy" id="1080073"/>
    <lineage>
        <taxon>Bacteria</taxon>
        <taxon>Bacillati</taxon>
        <taxon>Actinomycetota</taxon>
        <taxon>Actinomycetes</taxon>
        <taxon>Streptosporangiales</taxon>
        <taxon>Thermomonosporaceae</taxon>
        <taxon>Actinoallomurus</taxon>
    </lineage>
</organism>
<keyword evidence="5 6" id="KW-0472">Membrane</keyword>
<feature type="transmembrane region" description="Helical" evidence="6">
    <location>
        <begin position="41"/>
        <end position="62"/>
    </location>
</feature>